<accession>A0A3Q3WD50</accession>
<dbReference type="InterPro" id="IPR007052">
    <property type="entry name" value="CS_dom"/>
</dbReference>
<dbReference type="GO" id="GO:0005737">
    <property type="term" value="C:cytoplasm"/>
    <property type="evidence" value="ECO:0007669"/>
    <property type="project" value="TreeGrafter"/>
</dbReference>
<dbReference type="Pfam" id="PF04969">
    <property type="entry name" value="CS"/>
    <property type="match status" value="1"/>
</dbReference>
<sequence>IKPGCDELIYDNALLGILQHVGNIQDFLQVYFGFLYRKTDFYRLLSGPNDKMGFPPGVAEKMVFKTFKQFEKLADQDREQRLNELRKREESQRVPAAVQELEITAEPQEGTEEQSKEVEQPENLSLDAGDVSAEAAVSPKPESSGAPGPLPQENQGNQGDQAAAGSSEYVCTFPLFFRGQVKFQSDPDSYNGAVRENYSWSQDYSDVEVRVFVPKTVNKGRQVSVSLQVSSIKVCVRDGAEEKTLMEGEFTHKINTENSLWSLEPGHCVLSLSKTSEVWWNAVLKGEKEIDINQINRERSMETVDEDEHAVLDRLTFDYHQKLQGKPQSHEMKVHEMLKKGWDAEGSPFKGQQFDPSMFDIPSSAVQF</sequence>
<dbReference type="Pfam" id="PF14050">
    <property type="entry name" value="Nudc_N"/>
    <property type="match status" value="1"/>
</dbReference>
<evidence type="ECO:0000256" key="3">
    <source>
        <dbReference type="SAM" id="MobiDB-lite"/>
    </source>
</evidence>
<dbReference type="PROSITE" id="PS51203">
    <property type="entry name" value="CS"/>
    <property type="match status" value="1"/>
</dbReference>
<reference evidence="5" key="1">
    <citation type="submission" date="2025-08" db="UniProtKB">
        <authorList>
            <consortium name="Ensembl"/>
        </authorList>
    </citation>
    <scope>IDENTIFICATION</scope>
</reference>
<dbReference type="InterPro" id="IPR037905">
    <property type="entry name" value="p23_NUDCD3"/>
</dbReference>
<dbReference type="Proteomes" id="UP000261620">
    <property type="component" value="Unplaced"/>
</dbReference>
<dbReference type="AlphaFoldDB" id="A0A3Q3WD50"/>
<dbReference type="FunFam" id="2.60.40.790:FF:000023">
    <property type="entry name" value="NudC domain-containing protein 3"/>
    <property type="match status" value="1"/>
</dbReference>
<keyword evidence="1" id="KW-0597">Phosphoprotein</keyword>
<dbReference type="SUPFAM" id="SSF49764">
    <property type="entry name" value="HSP20-like chaperones"/>
    <property type="match status" value="1"/>
</dbReference>
<dbReference type="InterPro" id="IPR025934">
    <property type="entry name" value="NudC_N_dom"/>
</dbReference>
<dbReference type="InterPro" id="IPR008978">
    <property type="entry name" value="HSP20-like_chaperone"/>
</dbReference>
<evidence type="ECO:0000313" key="5">
    <source>
        <dbReference type="Ensembl" id="ENSMMOP00000012518.1"/>
    </source>
</evidence>
<evidence type="ECO:0000256" key="2">
    <source>
        <dbReference type="ARBA" id="ARBA00073504"/>
    </source>
</evidence>
<dbReference type="STRING" id="94237.ENSMMOP00000012518"/>
<feature type="domain" description="CS" evidence="4">
    <location>
        <begin position="193"/>
        <end position="284"/>
    </location>
</feature>
<name>A0A3Q3WD50_MOLML</name>
<dbReference type="PANTHER" id="PTHR12356">
    <property type="entry name" value="NUCLEAR MOVEMENT PROTEIN NUDC"/>
    <property type="match status" value="1"/>
</dbReference>
<evidence type="ECO:0000259" key="4">
    <source>
        <dbReference type="PROSITE" id="PS51203"/>
    </source>
</evidence>
<keyword evidence="6" id="KW-1185">Reference proteome</keyword>
<proteinExistence type="predicted"/>
<dbReference type="InterPro" id="IPR037898">
    <property type="entry name" value="NudC_fam"/>
</dbReference>
<reference evidence="5" key="2">
    <citation type="submission" date="2025-09" db="UniProtKB">
        <authorList>
            <consortium name="Ensembl"/>
        </authorList>
    </citation>
    <scope>IDENTIFICATION</scope>
</reference>
<organism evidence="5 6">
    <name type="scientific">Mola mola</name>
    <name type="common">Ocean sunfish</name>
    <name type="synonym">Tetraodon mola</name>
    <dbReference type="NCBI Taxonomy" id="94237"/>
    <lineage>
        <taxon>Eukaryota</taxon>
        <taxon>Metazoa</taxon>
        <taxon>Chordata</taxon>
        <taxon>Craniata</taxon>
        <taxon>Vertebrata</taxon>
        <taxon>Euteleostomi</taxon>
        <taxon>Actinopterygii</taxon>
        <taxon>Neopterygii</taxon>
        <taxon>Teleostei</taxon>
        <taxon>Neoteleostei</taxon>
        <taxon>Acanthomorphata</taxon>
        <taxon>Eupercaria</taxon>
        <taxon>Tetraodontiformes</taxon>
        <taxon>Molidae</taxon>
        <taxon>Mola</taxon>
    </lineage>
</organism>
<dbReference type="OMA" id="EINIEMP"/>
<evidence type="ECO:0000313" key="6">
    <source>
        <dbReference type="Proteomes" id="UP000261620"/>
    </source>
</evidence>
<protein>
    <recommendedName>
        <fullName evidence="2">NudC domain-containing protein 3</fullName>
    </recommendedName>
</protein>
<dbReference type="PANTHER" id="PTHR12356:SF19">
    <property type="entry name" value="NUDC DOMAIN-CONTAINING PROTEIN 3"/>
    <property type="match status" value="1"/>
</dbReference>
<dbReference type="CDD" id="cd06495">
    <property type="entry name" value="p23_NUDCD3_like"/>
    <property type="match status" value="1"/>
</dbReference>
<dbReference type="GO" id="GO:0051082">
    <property type="term" value="F:unfolded protein binding"/>
    <property type="evidence" value="ECO:0007669"/>
    <property type="project" value="TreeGrafter"/>
</dbReference>
<evidence type="ECO:0000256" key="1">
    <source>
        <dbReference type="ARBA" id="ARBA00022553"/>
    </source>
</evidence>
<dbReference type="GO" id="GO:0006457">
    <property type="term" value="P:protein folding"/>
    <property type="evidence" value="ECO:0007669"/>
    <property type="project" value="TreeGrafter"/>
</dbReference>
<dbReference type="Ensembl" id="ENSMMOT00000012723.1">
    <property type="protein sequence ID" value="ENSMMOP00000012518.1"/>
    <property type="gene ID" value="ENSMMOG00000009626.1"/>
</dbReference>
<feature type="region of interest" description="Disordered" evidence="3">
    <location>
        <begin position="84"/>
        <end position="163"/>
    </location>
</feature>
<dbReference type="Gene3D" id="2.60.40.790">
    <property type="match status" value="1"/>
</dbReference>